<evidence type="ECO:0000259" key="1">
    <source>
        <dbReference type="Pfam" id="PF16289"/>
    </source>
</evidence>
<evidence type="ECO:0000313" key="2">
    <source>
        <dbReference type="EMBL" id="CAC95710.1"/>
    </source>
</evidence>
<feature type="domain" description="DUF4935" evidence="1">
    <location>
        <begin position="4"/>
        <end position="179"/>
    </location>
</feature>
<dbReference type="eggNOG" id="ENOG5033H8C">
    <property type="taxonomic scope" value="Bacteria"/>
</dbReference>
<dbReference type="KEGG" id="lin:lin0478"/>
<accession>Q92EI1</accession>
<evidence type="ECO:0000313" key="3">
    <source>
        <dbReference type="Proteomes" id="UP000002513"/>
    </source>
</evidence>
<gene>
    <name evidence="2" type="ordered locus">lin0478</name>
</gene>
<dbReference type="InterPro" id="IPR032557">
    <property type="entry name" value="DUF4935"/>
</dbReference>
<reference evidence="2 3" key="1">
    <citation type="journal article" date="2001" name="Science">
        <title>Comparative genomics of Listeria species.</title>
        <authorList>
            <person name="Glaser P."/>
            <person name="Frangeul L."/>
            <person name="Buchrieser C."/>
            <person name="Rusniok C."/>
            <person name="Amend A."/>
            <person name="Baquero F."/>
            <person name="Berche P."/>
            <person name="Bloecker H."/>
            <person name="Brandt P."/>
            <person name="Chakraborty T."/>
            <person name="Charbit A."/>
            <person name="Chetouani F."/>
            <person name="Couve E."/>
            <person name="de Daruvar A."/>
            <person name="Dehoux P."/>
            <person name="Domann E."/>
            <person name="Dominguez-Bernal G."/>
            <person name="Duchaud E."/>
            <person name="Durant L."/>
            <person name="Dussurget O."/>
            <person name="Entian K.-D."/>
            <person name="Fsihi H."/>
            <person name="Garcia-del Portillo F."/>
            <person name="Garrido P."/>
            <person name="Gautier L."/>
            <person name="Goebel W."/>
            <person name="Gomez-Lopez N."/>
            <person name="Hain T."/>
            <person name="Hauf J."/>
            <person name="Jackson D."/>
            <person name="Jones L.-M."/>
            <person name="Kaerst U."/>
            <person name="Kreft J."/>
            <person name="Kuhn M."/>
            <person name="Kunst F."/>
            <person name="Kurapkat G."/>
            <person name="Madueno E."/>
            <person name="Maitournam A."/>
            <person name="Mata Vicente J."/>
            <person name="Ng E."/>
            <person name="Nedjari H."/>
            <person name="Nordsiek G."/>
            <person name="Novella S."/>
            <person name="de Pablos B."/>
            <person name="Perez-Diaz J.-C."/>
            <person name="Purcell R."/>
            <person name="Remmel B."/>
            <person name="Rose M."/>
            <person name="Schlueter T."/>
            <person name="Simoes N."/>
            <person name="Tierrez A."/>
            <person name="Vazquez-Boland J.-A."/>
            <person name="Voss H."/>
            <person name="Wehland J."/>
            <person name="Cossart P."/>
        </authorList>
    </citation>
    <scope>NUCLEOTIDE SEQUENCE [LARGE SCALE GENOMIC DNA]</scope>
    <source>
        <strain evidence="3">ATCC BAA-680 / CLIP 11262</strain>
    </source>
</reference>
<dbReference type="HOGENOM" id="CLU_063004_0_0_9"/>
<dbReference type="PIR" id="AF1492">
    <property type="entry name" value="AF1492"/>
</dbReference>
<dbReference type="Pfam" id="PF16289">
    <property type="entry name" value="PIN_12"/>
    <property type="match status" value="1"/>
</dbReference>
<dbReference type="AlphaFoldDB" id="Q92EI1"/>
<proteinExistence type="predicted"/>
<dbReference type="Proteomes" id="UP000002513">
    <property type="component" value="Chromosome"/>
</dbReference>
<sequence length="407" mass="47303">MRYIMIDTNYFCEKKFDTETIILKDFKKMIEEQLGTFLYNDILIGEYESNLEKLTNSTREAFKAFLRNKSTLNDVIPMFGKKRLEQKVAEYEEKYLKPYADRFFDYIEMINGIDIMIKDIDIEVLFDKYFNGEPPFEANKNKKSEFPDAIIFESVLNWTEKESKFNKFTDLLYFVTKDNGLKEAFAPTLVHVVEDLRDCLISSLAEEVERNISENIESDEFNCALNDLLEENIKDFLMEGYLDLDNGEIEAEALRYNIAGIGNMDYDLLAANKDGKELKIIIAISNVDLDLIVNYSEVYPESGYYDRETGEVFGLEVHETKRNIGVELKLVVELSIDETSMLSKRLMCSIADIETETNPILKEDLYNYEYDLKSSNASVLIDIEDIQLNIEEMVSPSEYLEDPTMLF</sequence>
<protein>
    <submittedName>
        <fullName evidence="2">Lin0478 protein</fullName>
    </submittedName>
</protein>
<name>Q92EI1_LISIN</name>
<organism evidence="2 3">
    <name type="scientific">Listeria innocua serovar 6a (strain ATCC BAA-680 / CLIP 11262)</name>
    <dbReference type="NCBI Taxonomy" id="272626"/>
    <lineage>
        <taxon>Bacteria</taxon>
        <taxon>Bacillati</taxon>
        <taxon>Bacillota</taxon>
        <taxon>Bacilli</taxon>
        <taxon>Bacillales</taxon>
        <taxon>Listeriaceae</taxon>
        <taxon>Listeria</taxon>
    </lineage>
</organism>
<dbReference type="EMBL" id="AL596165">
    <property type="protein sequence ID" value="CAC95710.1"/>
    <property type="molecule type" value="Genomic_DNA"/>
</dbReference>